<feature type="region of interest" description="Disordered" evidence="1">
    <location>
        <begin position="121"/>
        <end position="141"/>
    </location>
</feature>
<gene>
    <name evidence="2" type="ORF">AWC38_SpisGene24467</name>
</gene>
<comment type="caution">
    <text evidence="2">The sequence shown here is derived from an EMBL/GenBank/DDBJ whole genome shotgun (WGS) entry which is preliminary data.</text>
</comment>
<keyword evidence="3" id="KW-1185">Reference proteome</keyword>
<evidence type="ECO:0000313" key="2">
    <source>
        <dbReference type="EMBL" id="PFX11704.1"/>
    </source>
</evidence>
<organism evidence="2 3">
    <name type="scientific">Stylophora pistillata</name>
    <name type="common">Smooth cauliflower coral</name>
    <dbReference type="NCBI Taxonomy" id="50429"/>
    <lineage>
        <taxon>Eukaryota</taxon>
        <taxon>Metazoa</taxon>
        <taxon>Cnidaria</taxon>
        <taxon>Anthozoa</taxon>
        <taxon>Hexacorallia</taxon>
        <taxon>Scleractinia</taxon>
        <taxon>Astrocoeniina</taxon>
        <taxon>Pocilloporidae</taxon>
        <taxon>Stylophora</taxon>
    </lineage>
</organism>
<proteinExistence type="predicted"/>
<dbReference type="AlphaFoldDB" id="A0A2B4QZV7"/>
<evidence type="ECO:0000313" key="3">
    <source>
        <dbReference type="Proteomes" id="UP000225706"/>
    </source>
</evidence>
<evidence type="ECO:0000256" key="1">
    <source>
        <dbReference type="SAM" id="MobiDB-lite"/>
    </source>
</evidence>
<reference evidence="3" key="1">
    <citation type="journal article" date="2017" name="bioRxiv">
        <title>Comparative analysis of the genomes of Stylophora pistillata and Acropora digitifera provides evidence for extensive differences between species of corals.</title>
        <authorList>
            <person name="Voolstra C.R."/>
            <person name="Li Y."/>
            <person name="Liew Y.J."/>
            <person name="Baumgarten S."/>
            <person name="Zoccola D."/>
            <person name="Flot J.-F."/>
            <person name="Tambutte S."/>
            <person name="Allemand D."/>
            <person name="Aranda M."/>
        </authorList>
    </citation>
    <scope>NUCLEOTIDE SEQUENCE [LARGE SCALE GENOMIC DNA]</scope>
</reference>
<accession>A0A2B4QZV7</accession>
<dbReference type="EMBL" id="LSMT01001999">
    <property type="protein sequence ID" value="PFX11704.1"/>
    <property type="molecule type" value="Genomic_DNA"/>
</dbReference>
<protein>
    <recommendedName>
        <fullName evidence="4">HECT domain-containing protein</fullName>
    </recommendedName>
</protein>
<dbReference type="Proteomes" id="UP000225706">
    <property type="component" value="Unassembled WGS sequence"/>
</dbReference>
<sequence>MSAKIVEVEVKVVIASVADGVCKARRGRTHFVTVKSSADKGEITRKAVEKHSRFDQKFDGTIPYVLLFPDLSQVSFVPGTKEAYLLSSYKKAIWKDYKRLTFYLIPFEEFQETYDDSSTEECAKEENFSGGSTRRQESSALHRKETIILNNDDESLLHAGSTNPDKRFDMGYTKATVTFEDKNELLNPSIPSTDDTDGFKHGKLELRFLTLSDVLQFGSGSRFPNFAGKLEFDHNIVSTEKKISGNTCALSITIPVNKRFTCNSNEFAQKLMEDIFEAYGFGLP</sequence>
<name>A0A2B4QZV7_STYPI</name>
<evidence type="ECO:0008006" key="4">
    <source>
        <dbReference type="Google" id="ProtNLM"/>
    </source>
</evidence>